<feature type="region of interest" description="Disordered" evidence="1">
    <location>
        <begin position="1"/>
        <end position="28"/>
    </location>
</feature>
<organism evidence="3 4">
    <name type="scientific">Frankia casuarinae (strain DSM 45818 / CECT 9043 / HFP020203 / CcI3)</name>
    <dbReference type="NCBI Taxonomy" id="106370"/>
    <lineage>
        <taxon>Bacteria</taxon>
        <taxon>Bacillati</taxon>
        <taxon>Actinomycetota</taxon>
        <taxon>Actinomycetes</taxon>
        <taxon>Frankiales</taxon>
        <taxon>Frankiaceae</taxon>
        <taxon>Frankia</taxon>
    </lineage>
</organism>
<dbReference type="Pfam" id="PF07179">
    <property type="entry name" value="SseB"/>
    <property type="match status" value="1"/>
</dbReference>
<dbReference type="EMBL" id="CP000249">
    <property type="protein sequence ID" value="ABD12466.1"/>
    <property type="molecule type" value="Genomic_DNA"/>
</dbReference>
<name>Q2J8C6_FRACC</name>
<keyword evidence="4" id="KW-1185">Reference proteome</keyword>
<dbReference type="AlphaFoldDB" id="Q2J8C6"/>
<dbReference type="KEGG" id="fra:Francci3_3109"/>
<feature type="compositionally biased region" description="Basic and acidic residues" evidence="1">
    <location>
        <begin position="1"/>
        <end position="12"/>
    </location>
</feature>
<dbReference type="RefSeq" id="WP_011437494.1">
    <property type="nucleotide sequence ID" value="NC_007777.1"/>
</dbReference>
<evidence type="ECO:0000313" key="3">
    <source>
        <dbReference type="EMBL" id="ABD12466.1"/>
    </source>
</evidence>
<dbReference type="eggNOG" id="ENOG50349S0">
    <property type="taxonomic scope" value="Bacteria"/>
</dbReference>
<evidence type="ECO:0000259" key="2">
    <source>
        <dbReference type="Pfam" id="PF07179"/>
    </source>
</evidence>
<gene>
    <name evidence="3" type="ordered locus">Francci3_3109</name>
</gene>
<dbReference type="STRING" id="106370.Francci3_3109"/>
<accession>Q2J8C6</accession>
<feature type="domain" description="SseB protein N-terminal" evidence="2">
    <location>
        <begin position="30"/>
        <end position="145"/>
    </location>
</feature>
<evidence type="ECO:0000313" key="4">
    <source>
        <dbReference type="Proteomes" id="UP000001937"/>
    </source>
</evidence>
<dbReference type="Proteomes" id="UP000001937">
    <property type="component" value="Chromosome"/>
</dbReference>
<reference evidence="3 4" key="1">
    <citation type="journal article" date="2007" name="Genome Res.">
        <title>Genome characteristics of facultatively symbiotic Frankia sp. strains reflect host range and host plant biogeography.</title>
        <authorList>
            <person name="Normand P."/>
            <person name="Lapierre P."/>
            <person name="Tisa L.S."/>
            <person name="Gogarten J.P."/>
            <person name="Alloisio N."/>
            <person name="Bagnarol E."/>
            <person name="Bassi C.A."/>
            <person name="Berry A.M."/>
            <person name="Bickhart D.M."/>
            <person name="Choisne N."/>
            <person name="Couloux A."/>
            <person name="Cournoyer B."/>
            <person name="Cruveiller S."/>
            <person name="Daubin V."/>
            <person name="Demange N."/>
            <person name="Francino M.P."/>
            <person name="Goltsman E."/>
            <person name="Huang Y."/>
            <person name="Kopp O.R."/>
            <person name="Labarre L."/>
            <person name="Lapidus A."/>
            <person name="Lavire C."/>
            <person name="Marechal J."/>
            <person name="Martinez M."/>
            <person name="Mastronunzio J.E."/>
            <person name="Mullin B.C."/>
            <person name="Niemann J."/>
            <person name="Pujic P."/>
            <person name="Rawnsley T."/>
            <person name="Rouy Z."/>
            <person name="Schenowitz C."/>
            <person name="Sellstedt A."/>
            <person name="Tavares F."/>
            <person name="Tomkins J.P."/>
            <person name="Vallenet D."/>
            <person name="Valverde C."/>
            <person name="Wall L.G."/>
            <person name="Wang Y."/>
            <person name="Medigue C."/>
            <person name="Benson D.R."/>
        </authorList>
    </citation>
    <scope>NUCLEOTIDE SEQUENCE [LARGE SCALE GENOMIC DNA]</scope>
    <source>
        <strain evidence="4">DSM 45818 / CECT 9043 / CcI3</strain>
    </source>
</reference>
<dbReference type="InterPro" id="IPR009839">
    <property type="entry name" value="SseB_N"/>
</dbReference>
<protein>
    <recommendedName>
        <fullName evidence="2">SseB protein N-terminal domain-containing protein</fullName>
    </recommendedName>
</protein>
<evidence type="ECO:0000256" key="1">
    <source>
        <dbReference type="SAM" id="MobiDB-lite"/>
    </source>
</evidence>
<proteinExistence type="predicted"/>
<sequence length="151" mass="15845">MTDDQLRPDRIRPGAAVPPGVPSAQGTAARAALHRLAEGKDEWAALGDLAAAEVLLPDLGNDITDLSEEDDSLLQLPVAERQDGTQFVPTFTSEQRLAEALPEVARYRTVQVAALGRIWPSDDLLLAVDPGSEGGIALPADGLRALAAMSG</sequence>
<dbReference type="HOGENOM" id="CLU_126481_0_0_11"/>